<protein>
    <submittedName>
        <fullName evidence="1">Uncharacterized protein</fullName>
    </submittedName>
</protein>
<dbReference type="EMBL" id="CP000572">
    <property type="protein sequence ID" value="ABN91945.1"/>
    <property type="molecule type" value="Genomic_DNA"/>
</dbReference>
<dbReference type="KEGG" id="bpl:BURPS1106A_3867"/>
<name>A3P0G7_BURP0</name>
<evidence type="ECO:0000313" key="1">
    <source>
        <dbReference type="EMBL" id="ABN91945.1"/>
    </source>
</evidence>
<evidence type="ECO:0000313" key="2">
    <source>
        <dbReference type="Proteomes" id="UP000006738"/>
    </source>
</evidence>
<dbReference type="Proteomes" id="UP000006738">
    <property type="component" value="Chromosome I"/>
</dbReference>
<proteinExistence type="predicted"/>
<accession>A3P0G7</accession>
<dbReference type="AlphaFoldDB" id="A3P0G7"/>
<gene>
    <name evidence="1" type="ordered locus">BURPS1106A_3867</name>
</gene>
<dbReference type="HOGENOM" id="CLU_3248490_0_0_4"/>
<reference evidence="1 2" key="1">
    <citation type="submission" date="2007-02" db="EMBL/GenBank/DDBJ databases">
        <authorList>
            <person name="DeShazer D."/>
            <person name="Woods D.E."/>
            <person name="Nierman W.C."/>
        </authorList>
    </citation>
    <scope>NUCLEOTIDE SEQUENCE [LARGE SCALE GENOMIC DNA]</scope>
    <source>
        <strain evidence="1 2">1106a</strain>
    </source>
</reference>
<sequence>MLGSRHDRIFPQSFRRAAAHRTDAKRMESGCVFAERLTLDRP</sequence>
<organism evidence="1 2">
    <name type="scientific">Burkholderia pseudomallei (strain 1106a)</name>
    <dbReference type="NCBI Taxonomy" id="357348"/>
    <lineage>
        <taxon>Bacteria</taxon>
        <taxon>Pseudomonadati</taxon>
        <taxon>Pseudomonadota</taxon>
        <taxon>Betaproteobacteria</taxon>
        <taxon>Burkholderiales</taxon>
        <taxon>Burkholderiaceae</taxon>
        <taxon>Burkholderia</taxon>
        <taxon>pseudomallei group</taxon>
    </lineage>
</organism>